<keyword evidence="4 6" id="KW-1133">Transmembrane helix</keyword>
<feature type="transmembrane region" description="Helical" evidence="6">
    <location>
        <begin position="135"/>
        <end position="156"/>
    </location>
</feature>
<accession>A0A7Y6NLG6</accession>
<dbReference type="PANTHER" id="PTHR10057">
    <property type="entry name" value="PERIPHERAL-TYPE BENZODIAZEPINE RECEPTOR"/>
    <property type="match status" value="1"/>
</dbReference>
<feature type="transmembrane region" description="Helical" evidence="6">
    <location>
        <begin position="80"/>
        <end position="101"/>
    </location>
</feature>
<protein>
    <submittedName>
        <fullName evidence="7">Tryptophan-rich sensory protein</fullName>
    </submittedName>
</protein>
<dbReference type="GO" id="GO:0016020">
    <property type="term" value="C:membrane"/>
    <property type="evidence" value="ECO:0007669"/>
    <property type="project" value="UniProtKB-SubCell"/>
</dbReference>
<evidence type="ECO:0000313" key="7">
    <source>
        <dbReference type="EMBL" id="NUZ05378.1"/>
    </source>
</evidence>
<sequence>MNPPASRSRQGLGLVGWLLAVFATAALGAAASVDAPSFYARLVKPTWAPPSGVFGPVWTTLYVAMAVAVWLVWRSSRRTPLGLGLFAAQLVANALWSWLFFRWHLGAWATLEVLVLAALIVATTAAFWRTSRLAALLLVPYLAWVAFASALTYSVWQANPFLL</sequence>
<dbReference type="EMBL" id="JABWMJ010000002">
    <property type="protein sequence ID" value="NUZ05378.1"/>
    <property type="molecule type" value="Genomic_DNA"/>
</dbReference>
<comment type="subcellular location">
    <subcellularLocation>
        <location evidence="1">Membrane</location>
        <topology evidence="1">Multi-pass membrane protein</topology>
    </subcellularLocation>
</comment>
<evidence type="ECO:0000256" key="6">
    <source>
        <dbReference type="SAM" id="Phobius"/>
    </source>
</evidence>
<name>A0A7Y6NLG6_9BURK</name>
<dbReference type="Gene3D" id="1.20.1260.100">
    <property type="entry name" value="TspO/MBR protein"/>
    <property type="match status" value="1"/>
</dbReference>
<evidence type="ECO:0000256" key="2">
    <source>
        <dbReference type="ARBA" id="ARBA00007524"/>
    </source>
</evidence>
<dbReference type="GO" id="GO:0033013">
    <property type="term" value="P:tetrapyrrole metabolic process"/>
    <property type="evidence" value="ECO:0007669"/>
    <property type="project" value="UniProtKB-ARBA"/>
</dbReference>
<organism evidence="7 8">
    <name type="scientific">Piscinibacter koreensis</name>
    <dbReference type="NCBI Taxonomy" id="2742824"/>
    <lineage>
        <taxon>Bacteria</taxon>
        <taxon>Pseudomonadati</taxon>
        <taxon>Pseudomonadota</taxon>
        <taxon>Betaproteobacteria</taxon>
        <taxon>Burkholderiales</taxon>
        <taxon>Sphaerotilaceae</taxon>
        <taxon>Piscinibacter</taxon>
    </lineage>
</organism>
<evidence type="ECO:0000256" key="1">
    <source>
        <dbReference type="ARBA" id="ARBA00004141"/>
    </source>
</evidence>
<dbReference type="PIRSF" id="PIRSF005859">
    <property type="entry name" value="PBR"/>
    <property type="match status" value="1"/>
</dbReference>
<evidence type="ECO:0000256" key="5">
    <source>
        <dbReference type="ARBA" id="ARBA00023136"/>
    </source>
</evidence>
<comment type="caution">
    <text evidence="7">The sequence shown here is derived from an EMBL/GenBank/DDBJ whole genome shotgun (WGS) entry which is preliminary data.</text>
</comment>
<reference evidence="7 8" key="1">
    <citation type="submission" date="2020-06" db="EMBL/GenBank/DDBJ databases">
        <title>Schlegella sp. ID0723 isolated from air conditioner.</title>
        <authorList>
            <person name="Kim D.Y."/>
            <person name="Kim D.-U."/>
        </authorList>
    </citation>
    <scope>NUCLEOTIDE SEQUENCE [LARGE SCALE GENOMIC DNA]</scope>
    <source>
        <strain evidence="7 8">ID0723</strain>
    </source>
</reference>
<dbReference type="AlphaFoldDB" id="A0A7Y6NLG6"/>
<dbReference type="InterPro" id="IPR038330">
    <property type="entry name" value="TspO/MBR-related_sf"/>
</dbReference>
<feature type="transmembrane region" description="Helical" evidence="6">
    <location>
        <begin position="107"/>
        <end position="128"/>
    </location>
</feature>
<evidence type="ECO:0000256" key="4">
    <source>
        <dbReference type="ARBA" id="ARBA00022989"/>
    </source>
</evidence>
<dbReference type="InterPro" id="IPR004307">
    <property type="entry name" value="TspO_MBR"/>
</dbReference>
<evidence type="ECO:0000313" key="8">
    <source>
        <dbReference type="Proteomes" id="UP000529637"/>
    </source>
</evidence>
<proteinExistence type="inferred from homology"/>
<gene>
    <name evidence="7" type="ORF">HQN59_06340</name>
</gene>
<keyword evidence="3 6" id="KW-0812">Transmembrane</keyword>
<feature type="transmembrane region" description="Helical" evidence="6">
    <location>
        <begin position="54"/>
        <end position="73"/>
    </location>
</feature>
<dbReference type="Proteomes" id="UP000529637">
    <property type="component" value="Unassembled WGS sequence"/>
</dbReference>
<comment type="similarity">
    <text evidence="2">Belongs to the TspO/BZRP family.</text>
</comment>
<dbReference type="FunFam" id="1.20.1260.100:FF:000001">
    <property type="entry name" value="translocator protein 2"/>
    <property type="match status" value="1"/>
</dbReference>
<dbReference type="CDD" id="cd15904">
    <property type="entry name" value="TSPO_MBR"/>
    <property type="match status" value="1"/>
</dbReference>
<evidence type="ECO:0000256" key="3">
    <source>
        <dbReference type="ARBA" id="ARBA00022692"/>
    </source>
</evidence>
<dbReference type="RefSeq" id="WP_176067179.1">
    <property type="nucleotide sequence ID" value="NZ_JABWMJ010000002.1"/>
</dbReference>
<keyword evidence="5 6" id="KW-0472">Membrane</keyword>
<dbReference type="Pfam" id="PF03073">
    <property type="entry name" value="TspO_MBR"/>
    <property type="match status" value="1"/>
</dbReference>
<keyword evidence="8" id="KW-1185">Reference proteome</keyword>
<dbReference type="PANTHER" id="PTHR10057:SF0">
    <property type="entry name" value="TRANSLOCATOR PROTEIN"/>
    <property type="match status" value="1"/>
</dbReference>